<keyword evidence="3" id="KW-0804">Transcription</keyword>
<geneLocation type="plasmid" evidence="6 7">
    <name>unnamed2</name>
</geneLocation>
<protein>
    <submittedName>
        <fullName evidence="6">MurR/RpiR family transcriptional regulator</fullName>
    </submittedName>
</protein>
<dbReference type="SUPFAM" id="SSF53697">
    <property type="entry name" value="SIS domain"/>
    <property type="match status" value="1"/>
</dbReference>
<dbReference type="OrthoDB" id="9814005at2"/>
<feature type="domain" description="SIS" evidence="5">
    <location>
        <begin position="139"/>
        <end position="277"/>
    </location>
</feature>
<dbReference type="PANTHER" id="PTHR30514:SF20">
    <property type="entry name" value="TRANSCRIPTIONAL REGULATOR"/>
    <property type="match status" value="1"/>
</dbReference>
<dbReference type="InterPro" id="IPR001347">
    <property type="entry name" value="SIS_dom"/>
</dbReference>
<dbReference type="PROSITE" id="PS51464">
    <property type="entry name" value="SIS"/>
    <property type="match status" value="1"/>
</dbReference>
<keyword evidence="2" id="KW-0238">DNA-binding</keyword>
<dbReference type="InterPro" id="IPR046348">
    <property type="entry name" value="SIS_dom_sf"/>
</dbReference>
<dbReference type="GO" id="GO:0003700">
    <property type="term" value="F:DNA-binding transcription factor activity"/>
    <property type="evidence" value="ECO:0007669"/>
    <property type="project" value="InterPro"/>
</dbReference>
<dbReference type="PROSITE" id="PS51071">
    <property type="entry name" value="HTH_RPIR"/>
    <property type="match status" value="1"/>
</dbReference>
<dbReference type="InterPro" id="IPR035472">
    <property type="entry name" value="RpiR-like_SIS"/>
</dbReference>
<organism evidence="6 7">
    <name type="scientific">Azospirillum thermophilum</name>
    <dbReference type="NCBI Taxonomy" id="2202148"/>
    <lineage>
        <taxon>Bacteria</taxon>
        <taxon>Pseudomonadati</taxon>
        <taxon>Pseudomonadota</taxon>
        <taxon>Alphaproteobacteria</taxon>
        <taxon>Rhodospirillales</taxon>
        <taxon>Azospirillaceae</taxon>
        <taxon>Azospirillum</taxon>
    </lineage>
</organism>
<dbReference type="InterPro" id="IPR000281">
    <property type="entry name" value="HTH_RpiR"/>
</dbReference>
<evidence type="ECO:0000259" key="4">
    <source>
        <dbReference type="PROSITE" id="PS51071"/>
    </source>
</evidence>
<evidence type="ECO:0000313" key="6">
    <source>
        <dbReference type="EMBL" id="AWK89747.1"/>
    </source>
</evidence>
<keyword evidence="7" id="KW-1185">Reference proteome</keyword>
<dbReference type="Gene3D" id="3.40.50.10490">
    <property type="entry name" value="Glucose-6-phosphate isomerase like protein, domain 1"/>
    <property type="match status" value="1"/>
</dbReference>
<dbReference type="PANTHER" id="PTHR30514">
    <property type="entry name" value="GLUCOKINASE"/>
    <property type="match status" value="1"/>
</dbReference>
<dbReference type="InterPro" id="IPR047640">
    <property type="entry name" value="RpiR-like"/>
</dbReference>
<dbReference type="InterPro" id="IPR036388">
    <property type="entry name" value="WH-like_DNA-bd_sf"/>
</dbReference>
<dbReference type="GO" id="GO:0097367">
    <property type="term" value="F:carbohydrate derivative binding"/>
    <property type="evidence" value="ECO:0007669"/>
    <property type="project" value="InterPro"/>
</dbReference>
<dbReference type="KEGG" id="azz:DEW08_27635"/>
<evidence type="ECO:0000313" key="7">
    <source>
        <dbReference type="Proteomes" id="UP000245629"/>
    </source>
</evidence>
<evidence type="ECO:0000256" key="2">
    <source>
        <dbReference type="ARBA" id="ARBA00023125"/>
    </source>
</evidence>
<reference evidence="7" key="1">
    <citation type="submission" date="2018-05" db="EMBL/GenBank/DDBJ databases">
        <title>Azospirillum thermophila sp. nov., a novel isolated from hot spring.</title>
        <authorList>
            <person name="Zhao Z."/>
        </authorList>
    </citation>
    <scope>NUCLEOTIDE SEQUENCE [LARGE SCALE GENOMIC DNA]</scope>
    <source>
        <strain evidence="7">CFH 70021</strain>
        <plasmid evidence="7">unnamed2</plasmid>
    </source>
</reference>
<dbReference type="Pfam" id="PF01380">
    <property type="entry name" value="SIS"/>
    <property type="match status" value="1"/>
</dbReference>
<dbReference type="SUPFAM" id="SSF46689">
    <property type="entry name" value="Homeodomain-like"/>
    <property type="match status" value="1"/>
</dbReference>
<dbReference type="RefSeq" id="WP_109333354.1">
    <property type="nucleotide sequence ID" value="NZ_CP029357.1"/>
</dbReference>
<dbReference type="Pfam" id="PF01418">
    <property type="entry name" value="HTH_6"/>
    <property type="match status" value="1"/>
</dbReference>
<dbReference type="Gene3D" id="1.10.10.10">
    <property type="entry name" value="Winged helix-like DNA-binding domain superfamily/Winged helix DNA-binding domain"/>
    <property type="match status" value="1"/>
</dbReference>
<dbReference type="EMBL" id="CP029357">
    <property type="protein sequence ID" value="AWK89747.1"/>
    <property type="molecule type" value="Genomic_DNA"/>
</dbReference>
<keyword evidence="1" id="KW-0805">Transcription regulation</keyword>
<dbReference type="AlphaFoldDB" id="A0A2S2CZV7"/>
<dbReference type="GO" id="GO:1901135">
    <property type="term" value="P:carbohydrate derivative metabolic process"/>
    <property type="evidence" value="ECO:0007669"/>
    <property type="project" value="InterPro"/>
</dbReference>
<dbReference type="GO" id="GO:0003677">
    <property type="term" value="F:DNA binding"/>
    <property type="evidence" value="ECO:0007669"/>
    <property type="project" value="UniProtKB-KW"/>
</dbReference>
<dbReference type="Proteomes" id="UP000245629">
    <property type="component" value="Plasmid unnamed2"/>
</dbReference>
<dbReference type="InterPro" id="IPR009057">
    <property type="entry name" value="Homeodomain-like_sf"/>
</dbReference>
<sequence length="281" mass="30450">MEPETDAPASFTALQAAIAQRQNSLSPRLRQIAEFALSNPNDMALQTVAQIAEQAGVQPSALIRFSKSLGYEGFTEMQRVFRSRLTDNMPNYKERIRALADGGPGLTDAGRVVEHFIDAGINALQHLRQELSGAEIERALDLLERADHIYVMGQRRSFPVAAYLGYALGRLGRRTVLLDGLGGMLRQQVQAIGDRDLLVAISFKPYSEDTVEICRLAAGNGVSVLGITDGTLSPIMPLAVVTLAVEDAQVKGFRSLTATMCLAVSLIVALGQRLDKEKAGR</sequence>
<evidence type="ECO:0000256" key="1">
    <source>
        <dbReference type="ARBA" id="ARBA00023015"/>
    </source>
</evidence>
<evidence type="ECO:0000259" key="5">
    <source>
        <dbReference type="PROSITE" id="PS51464"/>
    </source>
</evidence>
<gene>
    <name evidence="6" type="ORF">DEW08_27635</name>
</gene>
<accession>A0A2S2CZV7</accession>
<proteinExistence type="predicted"/>
<evidence type="ECO:0000256" key="3">
    <source>
        <dbReference type="ARBA" id="ARBA00023163"/>
    </source>
</evidence>
<name>A0A2S2CZV7_9PROT</name>
<keyword evidence="6" id="KW-0614">Plasmid</keyword>
<feature type="domain" description="HTH rpiR-type" evidence="4">
    <location>
        <begin position="12"/>
        <end position="88"/>
    </location>
</feature>
<dbReference type="CDD" id="cd05013">
    <property type="entry name" value="SIS_RpiR"/>
    <property type="match status" value="1"/>
</dbReference>